<proteinExistence type="predicted"/>
<dbReference type="EMBL" id="CP097506">
    <property type="protein sequence ID" value="URD95458.1"/>
    <property type="molecule type" value="Genomic_DNA"/>
</dbReference>
<name>A0A9E7JW05_9LILI</name>
<accession>A0A9E7JW05</accession>
<sequence length="124" mass="14692">MPHLENNQNRNMCGSTHHYHLMFLTFERLNLSLDDAVLVEVGWNTFSSSKNFAKCIWWVKSRNTREDWWCSVWYFAQMPVYQKLRVFSCRKLLLLWVEGSISREAGGGMKLDMNSSYPKGRKHL</sequence>
<evidence type="ECO:0000313" key="1">
    <source>
        <dbReference type="EMBL" id="URD95458.1"/>
    </source>
</evidence>
<protein>
    <submittedName>
        <fullName evidence="1">Uncharacterized protein</fullName>
    </submittedName>
</protein>
<gene>
    <name evidence="1" type="ORF">MUK42_37812</name>
</gene>
<reference evidence="1" key="1">
    <citation type="submission" date="2022-05" db="EMBL/GenBank/DDBJ databases">
        <title>The Musa troglodytarum L. genome provides insights into the mechanism of non-climacteric behaviour and enrichment of carotenoids.</title>
        <authorList>
            <person name="Wang J."/>
        </authorList>
    </citation>
    <scope>NUCLEOTIDE SEQUENCE</scope>
    <source>
        <tissue evidence="1">Leaf</tissue>
    </source>
</reference>
<dbReference type="AlphaFoldDB" id="A0A9E7JW05"/>
<keyword evidence="2" id="KW-1185">Reference proteome</keyword>
<dbReference type="Proteomes" id="UP001055439">
    <property type="component" value="Chromosome 4"/>
</dbReference>
<organism evidence="1 2">
    <name type="scientific">Musa troglodytarum</name>
    <name type="common">fe'i banana</name>
    <dbReference type="NCBI Taxonomy" id="320322"/>
    <lineage>
        <taxon>Eukaryota</taxon>
        <taxon>Viridiplantae</taxon>
        <taxon>Streptophyta</taxon>
        <taxon>Embryophyta</taxon>
        <taxon>Tracheophyta</taxon>
        <taxon>Spermatophyta</taxon>
        <taxon>Magnoliopsida</taxon>
        <taxon>Liliopsida</taxon>
        <taxon>Zingiberales</taxon>
        <taxon>Musaceae</taxon>
        <taxon>Musa</taxon>
    </lineage>
</organism>
<dbReference type="OrthoDB" id="10305198at2759"/>
<evidence type="ECO:0000313" key="2">
    <source>
        <dbReference type="Proteomes" id="UP001055439"/>
    </source>
</evidence>